<gene>
    <name evidence="2" type="ordered locus">PXO_00659</name>
</gene>
<proteinExistence type="predicted"/>
<evidence type="ECO:0000313" key="2">
    <source>
        <dbReference type="EMBL" id="ACD58833.1"/>
    </source>
</evidence>
<dbReference type="Proteomes" id="UP000001740">
    <property type="component" value="Chromosome"/>
</dbReference>
<feature type="region of interest" description="Disordered" evidence="1">
    <location>
        <begin position="1"/>
        <end position="21"/>
    </location>
</feature>
<dbReference type="AlphaFoldDB" id="A0A0K0GK49"/>
<organism evidence="2 3">
    <name type="scientific">Xanthomonas oryzae pv. oryzae (strain PXO99A)</name>
    <dbReference type="NCBI Taxonomy" id="360094"/>
    <lineage>
        <taxon>Bacteria</taxon>
        <taxon>Pseudomonadati</taxon>
        <taxon>Pseudomonadota</taxon>
        <taxon>Gammaproteobacteria</taxon>
        <taxon>Lysobacterales</taxon>
        <taxon>Lysobacteraceae</taxon>
        <taxon>Xanthomonas</taxon>
    </lineage>
</organism>
<dbReference type="KEGG" id="xop:PXO_00659"/>
<name>A0A0K0GK49_XANOP</name>
<dbReference type="HOGENOM" id="CLU_2557489_0_0_6"/>
<accession>A0A0K0GK49</accession>
<sequence>MRTAEANPATRDRRVTNGMAARSQCSQLADVVDGGGRPRPHGRGNAVALPSTRYDRSAAFRQLRYAGVPLNKRARHERSLHL</sequence>
<evidence type="ECO:0000313" key="3">
    <source>
        <dbReference type="Proteomes" id="UP000001740"/>
    </source>
</evidence>
<reference evidence="2 3" key="1">
    <citation type="journal article" date="2008" name="BMC Genomics">
        <title>Genome sequence and rapid evolution of the rice pathogen Xanthomonas oryzae pv. oryzae PXO99A.</title>
        <authorList>
            <person name="Salzberg S.L."/>
            <person name="Sommer D.D."/>
            <person name="Schatz M.C."/>
            <person name="Phillippy A.M."/>
            <person name="Rabinowicz P.D."/>
            <person name="Tsuge S."/>
            <person name="Furutani A."/>
            <person name="Ochiai H."/>
            <person name="Delcher A.L."/>
            <person name="Kelley D."/>
            <person name="Madupu R."/>
            <person name="Puiu D."/>
            <person name="Radune D."/>
            <person name="Shumway M."/>
            <person name="Trapnell C."/>
            <person name="Aparna G."/>
            <person name="Jha G."/>
            <person name="Pandey A."/>
            <person name="Patil P.B."/>
            <person name="Ishihara H."/>
            <person name="Meyer D.F."/>
            <person name="Szurek B."/>
            <person name="Verdier V."/>
            <person name="Koebnik R."/>
            <person name="Dow J.M."/>
            <person name="Ryan R.P."/>
            <person name="Hirata H."/>
            <person name="Tsuyumu S."/>
            <person name="Won Lee S."/>
            <person name="Seo Y.S."/>
            <person name="Sriariyanum M."/>
            <person name="Ronald P.C."/>
            <person name="Sonti R.V."/>
            <person name="Van Sluys M.A."/>
            <person name="Leach J.E."/>
            <person name="White F.F."/>
            <person name="Bogdanove A.J."/>
        </authorList>
    </citation>
    <scope>NUCLEOTIDE SEQUENCE [LARGE SCALE GENOMIC DNA]</scope>
    <source>
        <strain evidence="2 3">PXO99A</strain>
    </source>
</reference>
<protein>
    <submittedName>
        <fullName evidence="2">Uncharacterized protein</fullName>
    </submittedName>
</protein>
<evidence type="ECO:0000256" key="1">
    <source>
        <dbReference type="SAM" id="MobiDB-lite"/>
    </source>
</evidence>
<dbReference type="EMBL" id="CP000967">
    <property type="protein sequence ID" value="ACD58833.1"/>
    <property type="molecule type" value="Genomic_DNA"/>
</dbReference>